<feature type="domain" description="Legume lectin" evidence="4">
    <location>
        <begin position="21"/>
        <end position="174"/>
    </location>
</feature>
<protein>
    <recommendedName>
        <fullName evidence="4">Legume lectin domain-containing protein</fullName>
    </recommendedName>
</protein>
<dbReference type="PROSITE" id="PS00308">
    <property type="entry name" value="LECTIN_LEGUME_ALPHA"/>
    <property type="match status" value="1"/>
</dbReference>
<keyword evidence="6" id="KW-1185">Reference proteome</keyword>
<evidence type="ECO:0000259" key="4">
    <source>
        <dbReference type="Pfam" id="PF00139"/>
    </source>
</evidence>
<evidence type="ECO:0000256" key="1">
    <source>
        <dbReference type="ARBA" id="ARBA00007606"/>
    </source>
</evidence>
<dbReference type="InterPro" id="IPR001220">
    <property type="entry name" value="Legume_lectin_dom"/>
</dbReference>
<gene>
    <name evidence="5" type="ORF">FPE_LOCUS16258</name>
</gene>
<comment type="similarity">
    <text evidence="1">Belongs to the leguminous lectin family.</text>
</comment>
<evidence type="ECO:0000313" key="5">
    <source>
        <dbReference type="EMBL" id="CAI9770032.1"/>
    </source>
</evidence>
<name>A0AAD1ZN41_9LAMI</name>
<keyword evidence="3" id="KW-0472">Membrane</keyword>
<dbReference type="Proteomes" id="UP000834106">
    <property type="component" value="Chromosome 10"/>
</dbReference>
<dbReference type="PANTHER" id="PTHR32401:SF49">
    <property type="entry name" value="OS10G0129200 PROTEIN"/>
    <property type="match status" value="1"/>
</dbReference>
<keyword evidence="3" id="KW-0812">Transmembrane</keyword>
<dbReference type="GO" id="GO:0030246">
    <property type="term" value="F:carbohydrate binding"/>
    <property type="evidence" value="ECO:0007669"/>
    <property type="project" value="UniProtKB-KW"/>
</dbReference>
<feature type="transmembrane region" description="Helical" evidence="3">
    <location>
        <begin position="210"/>
        <end position="228"/>
    </location>
</feature>
<accession>A0AAD1ZN41</accession>
<dbReference type="SUPFAM" id="SSF49899">
    <property type="entry name" value="Concanavalin A-like lectins/glucanases"/>
    <property type="match status" value="1"/>
</dbReference>
<proteinExistence type="inferred from homology"/>
<dbReference type="Gene3D" id="2.60.120.200">
    <property type="match status" value="1"/>
</dbReference>
<keyword evidence="2" id="KW-0430">Lectin</keyword>
<dbReference type="InterPro" id="IPR000985">
    <property type="entry name" value="Lectin_LegA_CS"/>
</dbReference>
<dbReference type="PANTHER" id="PTHR32401">
    <property type="entry name" value="CONCANAVALIN A-LIKE LECTIN FAMILY PROTEIN"/>
    <property type="match status" value="1"/>
</dbReference>
<sequence length="229" mass="25241">MRISQSKDFRSLPTRARSQNSYYHADRLAIFLAPFGSSILVNSSGSGLGLAYHNARANISGESFVAVEFDTYSNEWDPYYPHVGIDINSLISATTVTWSNNIPQGISYNSSLKNLSVIFTGYMSKQLLTCHLDHRVDLRNYLPEWVSLGFSAATGACFQKNNVKSWEFNSTLEIISNNPGPNYTDPSVVPNINSDSRNANRGGKKMKPGLTIGLIVGLTIFILGLFFVA</sequence>
<dbReference type="AlphaFoldDB" id="A0AAD1ZN41"/>
<dbReference type="PROSITE" id="PS00307">
    <property type="entry name" value="LECTIN_LEGUME_BETA"/>
    <property type="match status" value="1"/>
</dbReference>
<evidence type="ECO:0000256" key="3">
    <source>
        <dbReference type="SAM" id="Phobius"/>
    </source>
</evidence>
<reference evidence="5" key="1">
    <citation type="submission" date="2023-05" db="EMBL/GenBank/DDBJ databases">
        <authorList>
            <person name="Huff M."/>
        </authorList>
    </citation>
    <scope>NUCLEOTIDE SEQUENCE</scope>
</reference>
<evidence type="ECO:0000313" key="6">
    <source>
        <dbReference type="Proteomes" id="UP000834106"/>
    </source>
</evidence>
<dbReference type="InterPro" id="IPR013320">
    <property type="entry name" value="ConA-like_dom_sf"/>
</dbReference>
<organism evidence="5 6">
    <name type="scientific">Fraxinus pennsylvanica</name>
    <dbReference type="NCBI Taxonomy" id="56036"/>
    <lineage>
        <taxon>Eukaryota</taxon>
        <taxon>Viridiplantae</taxon>
        <taxon>Streptophyta</taxon>
        <taxon>Embryophyta</taxon>
        <taxon>Tracheophyta</taxon>
        <taxon>Spermatophyta</taxon>
        <taxon>Magnoliopsida</taxon>
        <taxon>eudicotyledons</taxon>
        <taxon>Gunneridae</taxon>
        <taxon>Pentapetalae</taxon>
        <taxon>asterids</taxon>
        <taxon>lamiids</taxon>
        <taxon>Lamiales</taxon>
        <taxon>Oleaceae</taxon>
        <taxon>Oleeae</taxon>
        <taxon>Fraxinus</taxon>
    </lineage>
</organism>
<keyword evidence="3" id="KW-1133">Transmembrane helix</keyword>
<dbReference type="Pfam" id="PF00139">
    <property type="entry name" value="Lectin_legB"/>
    <property type="match status" value="1"/>
</dbReference>
<evidence type="ECO:0000256" key="2">
    <source>
        <dbReference type="ARBA" id="ARBA00022734"/>
    </source>
</evidence>
<dbReference type="InterPro" id="IPR019825">
    <property type="entry name" value="Lectin_legB_Mn/Ca_BS"/>
</dbReference>
<dbReference type="EMBL" id="OU503045">
    <property type="protein sequence ID" value="CAI9770032.1"/>
    <property type="molecule type" value="Genomic_DNA"/>
</dbReference>
<dbReference type="InterPro" id="IPR050258">
    <property type="entry name" value="Leguminous_Lectin"/>
</dbReference>